<dbReference type="GO" id="GO:0051539">
    <property type="term" value="F:4 iron, 4 sulfur cluster binding"/>
    <property type="evidence" value="ECO:0007669"/>
    <property type="project" value="InterPro"/>
</dbReference>
<protein>
    <submittedName>
        <fullName evidence="2">Putative transport protein</fullName>
    </submittedName>
</protein>
<dbReference type="EMBL" id="UGEB01000001">
    <property type="protein sequence ID" value="STK88769.1"/>
    <property type="molecule type" value="Genomic_DNA"/>
</dbReference>
<feature type="domain" description="Soluble ligand binding" evidence="1">
    <location>
        <begin position="15"/>
        <end position="63"/>
    </location>
</feature>
<proteinExistence type="predicted"/>
<dbReference type="AlphaFoldDB" id="A0A377A0G0"/>
<evidence type="ECO:0000259" key="1">
    <source>
        <dbReference type="Pfam" id="PF10531"/>
    </source>
</evidence>
<gene>
    <name evidence="2" type="primary">rnfC_2</name>
    <name evidence="2" type="ORF">NCTC8179_03716</name>
</gene>
<dbReference type="PANTHER" id="PTHR43034">
    <property type="entry name" value="ION-TRANSLOCATING OXIDOREDUCTASE COMPLEX SUBUNIT C"/>
    <property type="match status" value="1"/>
</dbReference>
<dbReference type="Proteomes" id="UP000255543">
    <property type="component" value="Unassembled WGS sequence"/>
</dbReference>
<evidence type="ECO:0000313" key="3">
    <source>
        <dbReference type="Proteomes" id="UP000255543"/>
    </source>
</evidence>
<dbReference type="Pfam" id="PF10531">
    <property type="entry name" value="SLBB"/>
    <property type="match status" value="1"/>
</dbReference>
<dbReference type="GO" id="GO:0009055">
    <property type="term" value="F:electron transfer activity"/>
    <property type="evidence" value="ECO:0007669"/>
    <property type="project" value="InterPro"/>
</dbReference>
<dbReference type="GO" id="GO:0016020">
    <property type="term" value="C:membrane"/>
    <property type="evidence" value="ECO:0007669"/>
    <property type="project" value="InterPro"/>
</dbReference>
<dbReference type="InterPro" id="IPR019554">
    <property type="entry name" value="Soluble_ligand-bd"/>
</dbReference>
<dbReference type="InterPro" id="IPR010208">
    <property type="entry name" value="Ion_transpt_RnfC/RsxC"/>
</dbReference>
<evidence type="ECO:0000313" key="2">
    <source>
        <dbReference type="EMBL" id="STK88769.1"/>
    </source>
</evidence>
<dbReference type="SUPFAM" id="SSF142984">
    <property type="entry name" value="Nqo1 middle domain-like"/>
    <property type="match status" value="1"/>
</dbReference>
<accession>A0A377A0G0</accession>
<name>A0A377A0G0_ECOLX</name>
<reference evidence="2 3" key="1">
    <citation type="submission" date="2018-06" db="EMBL/GenBank/DDBJ databases">
        <authorList>
            <consortium name="Pathogen Informatics"/>
            <person name="Doyle S."/>
        </authorList>
    </citation>
    <scope>NUCLEOTIDE SEQUENCE [LARGE SCALE GENOMIC DNA]</scope>
    <source>
        <strain evidence="2 3">NCTC8179</strain>
    </source>
</reference>
<sequence>MKRAVIDGEPITERVVTLTGEAIARPGNVWARLGTPVRHLLNDAGFCPSADQMVIMGGPLMGFTLPWLDVPVVKITNCLLAPLPMNLANHRKNKAASGVAPVLTPACGSFAATVVLVQQRSATR</sequence>
<organism evidence="2 3">
    <name type="scientific">Escherichia coli</name>
    <dbReference type="NCBI Taxonomy" id="562"/>
    <lineage>
        <taxon>Bacteria</taxon>
        <taxon>Pseudomonadati</taxon>
        <taxon>Pseudomonadota</taxon>
        <taxon>Gammaproteobacteria</taxon>
        <taxon>Enterobacterales</taxon>
        <taxon>Enterobacteriaceae</taxon>
        <taxon>Escherichia</taxon>
    </lineage>
</organism>
<dbReference type="PANTHER" id="PTHR43034:SF2">
    <property type="entry name" value="ION-TRANSLOCATING OXIDOREDUCTASE COMPLEX SUBUNIT C"/>
    <property type="match status" value="1"/>
</dbReference>